<evidence type="ECO:0000313" key="5">
    <source>
        <dbReference type="EMBL" id="TVU69750.1"/>
    </source>
</evidence>
<feature type="domain" description="Biofilm-associated protein BapA-like prefix-like" evidence="4">
    <location>
        <begin position="21"/>
        <end position="104"/>
    </location>
</feature>
<feature type="domain" description="Bacterial Ig" evidence="2">
    <location>
        <begin position="475"/>
        <end position="544"/>
    </location>
</feature>
<dbReference type="Gene3D" id="2.60.40.10">
    <property type="entry name" value="Immunoglobulins"/>
    <property type="match status" value="4"/>
</dbReference>
<dbReference type="Pfam" id="PF19077">
    <property type="entry name" value="Big_13"/>
    <property type="match status" value="2"/>
</dbReference>
<feature type="domain" description="Bacterial Ig-like" evidence="3">
    <location>
        <begin position="380"/>
        <end position="473"/>
    </location>
</feature>
<feature type="domain" description="Bacterial Ig-like" evidence="3">
    <location>
        <begin position="188"/>
        <end position="282"/>
    </location>
</feature>
<comment type="caution">
    <text evidence="5">The sequence shown here is derived from an EMBL/GenBank/DDBJ whole genome shotgun (WGS) entry which is preliminary data.</text>
</comment>
<evidence type="ECO:0000259" key="4">
    <source>
        <dbReference type="Pfam" id="PF22783"/>
    </source>
</evidence>
<sequence>MPVNAKVATHGQLTDQNTILRQVDNIQLNQVSDVSLDLKPRDIETMTRQGNDLLVTLENGDLVSIENFYADPNELSHLYLQGDEFAGDIFQVGLADTAAGTVPYTTAPVLTTAESALGAAATGASPATGGELGTAGSGVAGSGLGVAGVVAGGLAIAGGVAVAANSGSGSSSNTNSDTSSPDAPIVTSISDDAGEITGELSNGDSTDDTTPTISGTAEAGSSVGLYDGDTLLETVQADADGNWSVELSEPLAEGEHSLSAIATDAAGNASAPSDIMALTVDTQAPEAPVLEDTDGTTLTGTGEPGSTITVTNAEGEALGETTIDDDGNFTLELSPEQEDGTELTATATDAAGNESAPSAAITVPVDADITAPDAPTITSVSDDVEAVTGTLTSGDSTNDSLPTLTGNAEIGSTVTVMIYGQAIGTAMADANGAWTFTPETELADGEHAFTVTATDAAGNISVPSAEFALIVDTAAPEAPLLDETDGTSVVGTGEVGTSIEITNANGDVVGSAIVDADGTFSVELTPEQAAGSELTATATDAAGN</sequence>
<evidence type="ECO:0000259" key="3">
    <source>
        <dbReference type="Pfam" id="PF19077"/>
    </source>
</evidence>
<keyword evidence="6" id="KW-1185">Reference proteome</keyword>
<evidence type="ECO:0000256" key="1">
    <source>
        <dbReference type="SAM" id="MobiDB-lite"/>
    </source>
</evidence>
<dbReference type="Proteomes" id="UP000319941">
    <property type="component" value="Unassembled WGS sequence"/>
</dbReference>
<proteinExistence type="predicted"/>
<dbReference type="InterPro" id="IPR044016">
    <property type="entry name" value="Big_13"/>
</dbReference>
<feature type="compositionally biased region" description="Low complexity" evidence="1">
    <location>
        <begin position="166"/>
        <end position="180"/>
    </location>
</feature>
<dbReference type="RefSeq" id="WP_144727690.1">
    <property type="nucleotide sequence ID" value="NZ_CAWOWR010000127.1"/>
</dbReference>
<dbReference type="NCBIfam" id="NF033677">
    <property type="entry name" value="biofilm_BapA_N"/>
    <property type="match status" value="1"/>
</dbReference>
<accession>A0A558HKT7</accession>
<feature type="domain" description="Bacterial Ig" evidence="2">
    <location>
        <begin position="284"/>
        <end position="363"/>
    </location>
</feature>
<dbReference type="Pfam" id="PF22783">
    <property type="entry name" value="BapA_N"/>
    <property type="match status" value="1"/>
</dbReference>
<feature type="region of interest" description="Disordered" evidence="1">
    <location>
        <begin position="166"/>
        <end position="224"/>
    </location>
</feature>
<feature type="compositionally biased region" description="Polar residues" evidence="1">
    <location>
        <begin position="199"/>
        <end position="215"/>
    </location>
</feature>
<dbReference type="InterPro" id="IPR013783">
    <property type="entry name" value="Ig-like_fold"/>
</dbReference>
<dbReference type="NCBIfam" id="NF033510">
    <property type="entry name" value="Ca_tandemer"/>
    <property type="match status" value="4"/>
</dbReference>
<name>A0A558HKT7_9GAMM</name>
<organism evidence="5 6">
    <name type="scientific">Cobetia crustatorum</name>
    <dbReference type="NCBI Taxonomy" id="553385"/>
    <lineage>
        <taxon>Bacteria</taxon>
        <taxon>Pseudomonadati</taxon>
        <taxon>Pseudomonadota</taxon>
        <taxon>Gammaproteobacteria</taxon>
        <taxon>Oceanospirillales</taxon>
        <taxon>Halomonadaceae</taxon>
        <taxon>Cobetia</taxon>
    </lineage>
</organism>
<dbReference type="OrthoDB" id="8884034at2"/>
<gene>
    <name evidence="5" type="ORF">FQP86_11690</name>
</gene>
<protein>
    <submittedName>
        <fullName evidence="5">BapA prefix-like domain-containing protein</fullName>
    </submittedName>
</protein>
<dbReference type="Pfam" id="PF17936">
    <property type="entry name" value="Big_6"/>
    <property type="match status" value="2"/>
</dbReference>
<feature type="non-terminal residue" evidence="5">
    <location>
        <position position="544"/>
    </location>
</feature>
<dbReference type="InterPro" id="IPR041498">
    <property type="entry name" value="Big_6"/>
</dbReference>
<reference evidence="5 6" key="1">
    <citation type="submission" date="2019-07" db="EMBL/GenBank/DDBJ databases">
        <title>Diversity of Bacteria from Kongsfjorden, Arctic.</title>
        <authorList>
            <person name="Yu Y."/>
        </authorList>
    </citation>
    <scope>NUCLEOTIDE SEQUENCE [LARGE SCALE GENOMIC DNA]</scope>
    <source>
        <strain evidence="5 6">SM1923</strain>
    </source>
</reference>
<dbReference type="InterPro" id="IPR048051">
    <property type="entry name" value="BapA-like_prefix-like"/>
</dbReference>
<dbReference type="EMBL" id="VNFH01000007">
    <property type="protein sequence ID" value="TVU69750.1"/>
    <property type="molecule type" value="Genomic_DNA"/>
</dbReference>
<evidence type="ECO:0000259" key="2">
    <source>
        <dbReference type="Pfam" id="PF17936"/>
    </source>
</evidence>
<dbReference type="AlphaFoldDB" id="A0A558HKT7"/>
<evidence type="ECO:0000313" key="6">
    <source>
        <dbReference type="Proteomes" id="UP000319941"/>
    </source>
</evidence>